<accession>A0A7X5KMC4</accession>
<dbReference type="NCBIfam" id="TIGR00027">
    <property type="entry name" value="mthyl_TIGR00027"/>
    <property type="match status" value="1"/>
</dbReference>
<reference evidence="5 6" key="1">
    <citation type="submission" date="2020-01" db="EMBL/GenBank/DDBJ databases">
        <title>Anaeroalcalibacter tamaniensis gen. nov., sp. nov., moderately halophilic strictly anaerobic fermenter bacterium from mud volcano of Taman peninsula.</title>
        <authorList>
            <person name="Frolova A."/>
            <person name="Merkel A.Y."/>
            <person name="Slobodkin A.I."/>
        </authorList>
    </citation>
    <scope>NUCLEOTIDE SEQUENCE [LARGE SCALE GENOMIC DNA]</scope>
    <source>
        <strain evidence="5 6">F-3ap</strain>
    </source>
</reference>
<evidence type="ECO:0000256" key="1">
    <source>
        <dbReference type="ARBA" id="ARBA00008138"/>
    </source>
</evidence>
<dbReference type="GO" id="GO:0032259">
    <property type="term" value="P:methylation"/>
    <property type="evidence" value="ECO:0007669"/>
    <property type="project" value="UniProtKB-KW"/>
</dbReference>
<dbReference type="Gene3D" id="3.40.50.150">
    <property type="entry name" value="Vaccinia Virus protein VP39"/>
    <property type="match status" value="1"/>
</dbReference>
<comment type="function">
    <text evidence="4">Exhibits S-adenosyl-L-methionine-dependent methyltransferase activity.</text>
</comment>
<dbReference type="EC" id="2.1.1.-" evidence="4"/>
<comment type="caution">
    <text evidence="5">The sequence shown here is derived from an EMBL/GenBank/DDBJ whole genome shotgun (WGS) entry which is preliminary data.</text>
</comment>
<dbReference type="SUPFAM" id="SSF53335">
    <property type="entry name" value="S-adenosyl-L-methionine-dependent methyltransferases"/>
    <property type="match status" value="1"/>
</dbReference>
<evidence type="ECO:0000313" key="5">
    <source>
        <dbReference type="EMBL" id="NDL66809.1"/>
    </source>
</evidence>
<keyword evidence="6" id="KW-1185">Reference proteome</keyword>
<dbReference type="AlphaFoldDB" id="A0A7X5KMC4"/>
<dbReference type="InterPro" id="IPR011610">
    <property type="entry name" value="SAM_mthyl_Trfase_ML2640-like"/>
</dbReference>
<dbReference type="PANTHER" id="PTHR43619:SF2">
    <property type="entry name" value="S-ADENOSYL-L-METHIONINE-DEPENDENT METHYLTRANSFERASES SUPERFAMILY PROTEIN"/>
    <property type="match status" value="1"/>
</dbReference>
<dbReference type="PANTHER" id="PTHR43619">
    <property type="entry name" value="S-ADENOSYL-L-METHIONINE-DEPENDENT METHYLTRANSFERASE YKTD-RELATED"/>
    <property type="match status" value="1"/>
</dbReference>
<dbReference type="EMBL" id="JAAEEH010000006">
    <property type="protein sequence ID" value="NDL66809.1"/>
    <property type="molecule type" value="Genomic_DNA"/>
</dbReference>
<name>A0A7X5KMC4_9FIRM</name>
<keyword evidence="2 4" id="KW-0489">Methyltransferase</keyword>
<keyword evidence="3 5" id="KW-0808">Transferase</keyword>
<keyword evidence="4" id="KW-0949">S-adenosyl-L-methionine</keyword>
<dbReference type="GO" id="GO:0008168">
    <property type="term" value="F:methyltransferase activity"/>
    <property type="evidence" value="ECO:0007669"/>
    <property type="project" value="UniProtKB-UniRule"/>
</dbReference>
<dbReference type="RefSeq" id="WP_162369537.1">
    <property type="nucleotide sequence ID" value="NZ_JAAEEH010000006.1"/>
</dbReference>
<gene>
    <name evidence="5" type="ORF">GXN74_03495</name>
</gene>
<evidence type="ECO:0000256" key="2">
    <source>
        <dbReference type="ARBA" id="ARBA00022603"/>
    </source>
</evidence>
<dbReference type="InterPro" id="IPR029063">
    <property type="entry name" value="SAM-dependent_MTases_sf"/>
</dbReference>
<organism evidence="5 6">
    <name type="scientific">Anaerotalea alkaliphila</name>
    <dbReference type="NCBI Taxonomy" id="2662126"/>
    <lineage>
        <taxon>Bacteria</taxon>
        <taxon>Bacillati</taxon>
        <taxon>Bacillota</taxon>
        <taxon>Clostridia</taxon>
        <taxon>Eubacteriales</taxon>
        <taxon>Anaerotalea</taxon>
    </lineage>
</organism>
<protein>
    <recommendedName>
        <fullName evidence="4">S-adenosyl-L-methionine-dependent methyltransferase</fullName>
        <ecNumber evidence="4">2.1.1.-</ecNumber>
    </recommendedName>
</protein>
<dbReference type="InterPro" id="IPR007213">
    <property type="entry name" value="Ppm1/Ppm2/Tcmp"/>
</dbReference>
<proteinExistence type="inferred from homology"/>
<dbReference type="Proteomes" id="UP000461585">
    <property type="component" value="Unassembled WGS sequence"/>
</dbReference>
<sequence length="283" mass="32640">MKHTLMAAGTAFLKAVEAMYEKEERIFDDRYSVLLLPPSFRFLIKLMESKRVLRYMVGVRERSTPGVLGGILCRNRYIDDVLDDAIRDGFKTVVNLGAGYDTRALRVQGIQDLKVYEIDAREVIDEKRRRMRQAGIKFPSNLRFVPIDFDRQNLREELEKARCDPSDKTLFIMEGVTQYIAREAFEDTLRFVGAAAPGSRLVFTYVLQDLFDHPERHPENRLMMRQFMTGFSQTGMEAYLSGFGLGLKEDVGAEVFRERYLKPKNRDLGLMEIERVAVAEVVS</sequence>
<comment type="similarity">
    <text evidence="1 4">Belongs to the UPF0677 family.</text>
</comment>
<dbReference type="Pfam" id="PF04072">
    <property type="entry name" value="LCM"/>
    <property type="match status" value="1"/>
</dbReference>
<evidence type="ECO:0000256" key="4">
    <source>
        <dbReference type="RuleBase" id="RU362030"/>
    </source>
</evidence>
<evidence type="ECO:0000256" key="3">
    <source>
        <dbReference type="ARBA" id="ARBA00022679"/>
    </source>
</evidence>
<evidence type="ECO:0000313" key="6">
    <source>
        <dbReference type="Proteomes" id="UP000461585"/>
    </source>
</evidence>